<accession>A0A2X1XUS0</accession>
<organism evidence="1 2">
    <name type="scientific">Photobacterium damselae</name>
    <dbReference type="NCBI Taxonomy" id="38293"/>
    <lineage>
        <taxon>Bacteria</taxon>
        <taxon>Pseudomonadati</taxon>
        <taxon>Pseudomonadota</taxon>
        <taxon>Gammaproteobacteria</taxon>
        <taxon>Vibrionales</taxon>
        <taxon>Vibrionaceae</taxon>
        <taxon>Photobacterium</taxon>
    </lineage>
</organism>
<protein>
    <recommendedName>
        <fullName evidence="3">Transposase</fullName>
    </recommendedName>
</protein>
<evidence type="ECO:0008006" key="3">
    <source>
        <dbReference type="Google" id="ProtNLM"/>
    </source>
</evidence>
<reference evidence="1 2" key="1">
    <citation type="submission" date="2018-06" db="EMBL/GenBank/DDBJ databases">
        <authorList>
            <consortium name="Pathogen Informatics"/>
            <person name="Doyle S."/>
        </authorList>
    </citation>
    <scope>NUCLEOTIDE SEQUENCE [LARGE SCALE GENOMIC DNA]</scope>
    <source>
        <strain evidence="1 2">NCTC11647</strain>
    </source>
</reference>
<gene>
    <name evidence="1" type="ORF">NCTC11647_03915</name>
</gene>
<name>A0A2X1XUS0_PHODM</name>
<proteinExistence type="predicted"/>
<dbReference type="AlphaFoldDB" id="A0A2X1XUS0"/>
<dbReference type="Proteomes" id="UP000251647">
    <property type="component" value="Unassembled WGS sequence"/>
</dbReference>
<dbReference type="EMBL" id="UATL01000006">
    <property type="protein sequence ID" value="SPY45132.1"/>
    <property type="molecule type" value="Genomic_DNA"/>
</dbReference>
<evidence type="ECO:0000313" key="1">
    <source>
        <dbReference type="EMBL" id="SPY45132.1"/>
    </source>
</evidence>
<evidence type="ECO:0000313" key="2">
    <source>
        <dbReference type="Proteomes" id="UP000251647"/>
    </source>
</evidence>
<sequence length="126" mass="14498">MDGVSFSLVNTIESGAFTWPKRQKMLVLSQIEMIDRLVSHIPAEKNYRAIRYYSFLSNRKRGEALPLVYELLDQEELVEQKPLNYAQMMYHQIRIDSYKCILGFYAGTAEISVTPVSAQQQVHPGP</sequence>